<sequence>MQTKMDSRDWDSVLGEQCGSIANFTKETSPTASGVPCFVKGTTDKVANLPQSLQSSHSPTATPRILEKESQTESENKNSSFFTHNTPIFNDSQAEAVEMRNCGFQDVGEGIYLSGNEQARAAESAIYRSNATPKPKE</sequence>
<dbReference type="RefSeq" id="WP_210670646.1">
    <property type="nucleotide sequence ID" value="NZ_JAERIX010000026.1"/>
</dbReference>
<feature type="compositionally biased region" description="Basic and acidic residues" evidence="1">
    <location>
        <begin position="65"/>
        <end position="76"/>
    </location>
</feature>
<feature type="region of interest" description="Disordered" evidence="1">
    <location>
        <begin position="48"/>
        <end position="87"/>
    </location>
</feature>
<dbReference type="AlphaFoldDB" id="A0A5M9QQ07"/>
<feature type="compositionally biased region" description="Polar residues" evidence="1">
    <location>
        <begin position="77"/>
        <end position="87"/>
    </location>
</feature>
<reference evidence="2 3" key="1">
    <citation type="submission" date="2019-09" db="EMBL/GenBank/DDBJ databases">
        <title>Draft genome sequence of various Type strains from the CCUG.</title>
        <authorList>
            <person name="Pineiro-Iglesias B."/>
            <person name="Tunovic T."/>
            <person name="Unosson C."/>
            <person name="Inganas E."/>
            <person name="Ohlen M."/>
            <person name="Cardew S."/>
            <person name="Jensie-Markopoulos S."/>
            <person name="Salva-Serra F."/>
            <person name="Jaen-Luchoro D."/>
            <person name="Karlsson R."/>
            <person name="Svensson-Stadler L."/>
            <person name="Chun J."/>
            <person name="Moore E."/>
        </authorList>
    </citation>
    <scope>NUCLEOTIDE SEQUENCE [LARGE SCALE GENOMIC DNA]</scope>
    <source>
        <strain evidence="2 3">CCUG 32756T</strain>
    </source>
</reference>
<evidence type="ECO:0000256" key="1">
    <source>
        <dbReference type="SAM" id="MobiDB-lite"/>
    </source>
</evidence>
<gene>
    <name evidence="2" type="ORF">F4V45_02405</name>
</gene>
<evidence type="ECO:0000313" key="2">
    <source>
        <dbReference type="EMBL" id="KAA8710783.1"/>
    </source>
</evidence>
<dbReference type="Proteomes" id="UP000323707">
    <property type="component" value="Unassembled WGS sequence"/>
</dbReference>
<proteinExistence type="predicted"/>
<evidence type="ECO:0000313" key="3">
    <source>
        <dbReference type="Proteomes" id="UP000323707"/>
    </source>
</evidence>
<protein>
    <submittedName>
        <fullName evidence="2">Uncharacterized protein</fullName>
    </submittedName>
</protein>
<organism evidence="2 3">
    <name type="scientific">Helicobacter canis</name>
    <dbReference type="NCBI Taxonomy" id="29419"/>
    <lineage>
        <taxon>Bacteria</taxon>
        <taxon>Pseudomonadati</taxon>
        <taxon>Campylobacterota</taxon>
        <taxon>Epsilonproteobacteria</taxon>
        <taxon>Campylobacterales</taxon>
        <taxon>Helicobacteraceae</taxon>
        <taxon>Helicobacter</taxon>
    </lineage>
</organism>
<feature type="compositionally biased region" description="Polar residues" evidence="1">
    <location>
        <begin position="49"/>
        <end position="61"/>
    </location>
</feature>
<dbReference type="EMBL" id="VXKE01000006">
    <property type="protein sequence ID" value="KAA8710783.1"/>
    <property type="molecule type" value="Genomic_DNA"/>
</dbReference>
<accession>A0A5M9QQ07</accession>
<comment type="caution">
    <text evidence="2">The sequence shown here is derived from an EMBL/GenBank/DDBJ whole genome shotgun (WGS) entry which is preliminary data.</text>
</comment>
<name>A0A5M9QQ07_9HELI</name>